<organism evidence="2 3">
    <name type="scientific">Trinickia soli</name>
    <dbReference type="NCBI Taxonomy" id="380675"/>
    <lineage>
        <taxon>Bacteria</taxon>
        <taxon>Pseudomonadati</taxon>
        <taxon>Pseudomonadota</taxon>
        <taxon>Betaproteobacteria</taxon>
        <taxon>Burkholderiales</taxon>
        <taxon>Burkholderiaceae</taxon>
        <taxon>Trinickia</taxon>
    </lineage>
</organism>
<evidence type="ECO:0000313" key="2">
    <source>
        <dbReference type="EMBL" id="PMS28235.1"/>
    </source>
</evidence>
<name>A0A2N7WFZ0_9BURK</name>
<accession>A0A2N7WFZ0</accession>
<reference evidence="2 3" key="1">
    <citation type="submission" date="2018-01" db="EMBL/GenBank/DDBJ databases">
        <title>Whole genome analyses suggest that Burkholderia sensu lato contains two further novel genera in the rhizoxinica-symbiotica group Mycetohabitans gen. nov., and Trinickia gen. nov.: implications for the evolution of diazotrophy and nodulation in the Burkholderiaceae.</title>
        <authorList>
            <person name="Estrada-de los Santos P."/>
            <person name="Palmer M."/>
            <person name="Chavez-Ramirez B."/>
            <person name="Beukes C."/>
            <person name="Steenkamp E.T."/>
            <person name="Hirsch A.M."/>
            <person name="Manyaka P."/>
            <person name="Maluk M."/>
            <person name="Lafos M."/>
            <person name="Crook M."/>
            <person name="Gross E."/>
            <person name="Simon M.F."/>
            <person name="Bueno dos Reis Junior F."/>
            <person name="Poole P.S."/>
            <person name="Venter S.N."/>
            <person name="James E.K."/>
        </authorList>
    </citation>
    <scope>NUCLEOTIDE SEQUENCE [LARGE SCALE GENOMIC DNA]</scope>
    <source>
        <strain evidence="2 3">GP25-8</strain>
    </source>
</reference>
<evidence type="ECO:0000313" key="3">
    <source>
        <dbReference type="Proteomes" id="UP000235347"/>
    </source>
</evidence>
<keyword evidence="3" id="KW-1185">Reference proteome</keyword>
<dbReference type="AlphaFoldDB" id="A0A2N7WFZ0"/>
<dbReference type="InterPro" id="IPR024402">
    <property type="entry name" value="DUF2726"/>
</dbReference>
<protein>
    <recommendedName>
        <fullName evidence="1">DUF2726 domain-containing protein</fullName>
    </recommendedName>
</protein>
<evidence type="ECO:0000259" key="1">
    <source>
        <dbReference type="Pfam" id="PF10881"/>
    </source>
</evidence>
<gene>
    <name evidence="2" type="ORF">C0Z19_00410</name>
</gene>
<dbReference type="RefSeq" id="WP_102607825.1">
    <property type="nucleotide sequence ID" value="NZ_CADIKD010000005.1"/>
</dbReference>
<proteinExistence type="predicted"/>
<comment type="caution">
    <text evidence="2">The sequence shown here is derived from an EMBL/GenBank/DDBJ whole genome shotgun (WGS) entry which is preliminary data.</text>
</comment>
<feature type="domain" description="DUF2726" evidence="1">
    <location>
        <begin position="36"/>
        <end position="149"/>
    </location>
</feature>
<sequence>MKINLAMVVVVVAVFVILAALARLKANGRTGSYKRRNLLTDNELEFFDRLVKALPAHYIFPQVAMSALLEASSGDKKIAHSDRLRIAQQRVDYVICDSRCKVVAVVELDDRTHSRTKDNVRDSRLEKAGIRTVRFQSRNKPTIDLIRTSVLHADRESEQGCGIGTSDVKPGALVEIASVPSKSAN</sequence>
<dbReference type="Pfam" id="PF10881">
    <property type="entry name" value="DUF2726"/>
    <property type="match status" value="1"/>
</dbReference>
<dbReference type="Proteomes" id="UP000235347">
    <property type="component" value="Unassembled WGS sequence"/>
</dbReference>
<dbReference type="EMBL" id="PNYB01000001">
    <property type="protein sequence ID" value="PMS28235.1"/>
    <property type="molecule type" value="Genomic_DNA"/>
</dbReference>